<evidence type="ECO:0000313" key="3">
    <source>
        <dbReference type="Proteomes" id="UP000230390"/>
    </source>
</evidence>
<organism evidence="2 3">
    <name type="scientific">Massilia eurypsychrophila</name>
    <dbReference type="NCBI Taxonomy" id="1485217"/>
    <lineage>
        <taxon>Bacteria</taxon>
        <taxon>Pseudomonadati</taxon>
        <taxon>Pseudomonadota</taxon>
        <taxon>Betaproteobacteria</taxon>
        <taxon>Burkholderiales</taxon>
        <taxon>Oxalobacteraceae</taxon>
        <taxon>Telluria group</taxon>
        <taxon>Massilia</taxon>
    </lineage>
</organism>
<dbReference type="AlphaFoldDB" id="A0A2G8T7B7"/>
<evidence type="ECO:0000313" key="2">
    <source>
        <dbReference type="EMBL" id="PIL41894.1"/>
    </source>
</evidence>
<reference evidence="2 3" key="1">
    <citation type="submission" date="2017-10" db="EMBL/GenBank/DDBJ databases">
        <title>Massilia psychrophilum sp. nov., a novel purple-pigmented bacterium isolated from Tianshan glacier, Xinjiang Municipality, China.</title>
        <authorList>
            <person name="Wang H."/>
        </authorList>
    </citation>
    <scope>NUCLEOTIDE SEQUENCE [LARGE SCALE GENOMIC DNA]</scope>
    <source>
        <strain evidence="2 3">JCM 30074</strain>
    </source>
</reference>
<accession>A0A2G8T7B7</accession>
<evidence type="ECO:0000256" key="1">
    <source>
        <dbReference type="SAM" id="MobiDB-lite"/>
    </source>
</evidence>
<name>A0A2G8T7B7_9BURK</name>
<protein>
    <submittedName>
        <fullName evidence="2">Uncharacterized protein</fullName>
    </submittedName>
</protein>
<comment type="caution">
    <text evidence="2">The sequence shown here is derived from an EMBL/GenBank/DDBJ whole genome shotgun (WGS) entry which is preliminary data.</text>
</comment>
<dbReference type="EMBL" id="PDOC01000069">
    <property type="protein sequence ID" value="PIL41894.1"/>
    <property type="molecule type" value="Genomic_DNA"/>
</dbReference>
<sequence length="203" mass="21909">MLSALPRIASSRTGLPRIDLPRCTLARAAVAAQAEAPRVLIKFVETFLVSQNWTVPYGVTSIDKTVGRGAPGEPAWPAGDYWVIYSVEDIDYVGPEYGEDSYSRTINRLEYADPGPNPQNLQSQYQPAQHRQVSTYEESEYGYDPGSPATSGAPSTGFGRTFPGGYGGTAYPVTSEEDVAVAAGQVIALSIPAEGFIEITYYK</sequence>
<proteinExistence type="predicted"/>
<gene>
    <name evidence="2" type="ORF">CR105_27275</name>
</gene>
<feature type="region of interest" description="Disordered" evidence="1">
    <location>
        <begin position="139"/>
        <end position="160"/>
    </location>
</feature>
<dbReference type="RefSeq" id="WP_099794102.1">
    <property type="nucleotide sequence ID" value="NZ_PDOC01000069.1"/>
</dbReference>
<keyword evidence="3" id="KW-1185">Reference proteome</keyword>
<dbReference type="Proteomes" id="UP000230390">
    <property type="component" value="Unassembled WGS sequence"/>
</dbReference>